<sequence length="386" mass="44124">MDTPRLPVRNGNAVYIPIEIIDEILDHLRTDESCLRSCALVSKSWTPSCRKHIFYRVTLGDPLGFVKWTNSIPAAPNGPHLYTRELTIINRYLEKEYHRSPENLTLFLKHFTLFCNVQDLVIECSANRQTIDNISVPDVFGHLFDTLRSLSIRGAFCSPQALISLVASFQHLERLNLDGFWFSSSETPRPLPERHIFRGAFHLTDWDDSSEEFVSLLTEHDLQYREVCVNGECWLRDTAWNRCLAKCVDNLEKFSIHWSENDCFPPDRFKALTFKNLRSLFVQSSSECTTILPPPEFLHSIKSTQLSEIMIDVTVFPPGEELDEALNWIRDYDEALCQLANQLDPSSSGSEKLVLTLGLVEELPDPTAVLPRFSKMGVLKIEAMGM</sequence>
<dbReference type="Proteomes" id="UP000886501">
    <property type="component" value="Unassembled WGS sequence"/>
</dbReference>
<keyword evidence="2" id="KW-1185">Reference proteome</keyword>
<name>A0ACB6Z174_THEGA</name>
<reference evidence="1" key="1">
    <citation type="submission" date="2019-10" db="EMBL/GenBank/DDBJ databases">
        <authorList>
            <consortium name="DOE Joint Genome Institute"/>
            <person name="Kuo A."/>
            <person name="Miyauchi S."/>
            <person name="Kiss E."/>
            <person name="Drula E."/>
            <person name="Kohler A."/>
            <person name="Sanchez-Garcia M."/>
            <person name="Andreopoulos B."/>
            <person name="Barry K.W."/>
            <person name="Bonito G."/>
            <person name="Buee M."/>
            <person name="Carver A."/>
            <person name="Chen C."/>
            <person name="Cichocki N."/>
            <person name="Clum A."/>
            <person name="Culley D."/>
            <person name="Crous P.W."/>
            <person name="Fauchery L."/>
            <person name="Girlanda M."/>
            <person name="Hayes R."/>
            <person name="Keri Z."/>
            <person name="Labutti K."/>
            <person name="Lipzen A."/>
            <person name="Lombard V."/>
            <person name="Magnuson J."/>
            <person name="Maillard F."/>
            <person name="Morin E."/>
            <person name="Murat C."/>
            <person name="Nolan M."/>
            <person name="Ohm R."/>
            <person name="Pangilinan J."/>
            <person name="Pereira M."/>
            <person name="Perotto S."/>
            <person name="Peter M."/>
            <person name="Riley R."/>
            <person name="Sitrit Y."/>
            <person name="Stielow B."/>
            <person name="Szollosi G."/>
            <person name="Zifcakova L."/>
            <person name="Stursova M."/>
            <person name="Spatafora J.W."/>
            <person name="Tedersoo L."/>
            <person name="Vaario L.-M."/>
            <person name="Yamada A."/>
            <person name="Yan M."/>
            <person name="Wang P."/>
            <person name="Xu J."/>
            <person name="Bruns T."/>
            <person name="Baldrian P."/>
            <person name="Vilgalys R."/>
            <person name="Henrissat B."/>
            <person name="Grigoriev I.V."/>
            <person name="Hibbett D."/>
            <person name="Nagy L.G."/>
            <person name="Martin F.M."/>
        </authorList>
    </citation>
    <scope>NUCLEOTIDE SEQUENCE</scope>
    <source>
        <strain evidence="1">P2</strain>
    </source>
</reference>
<proteinExistence type="predicted"/>
<evidence type="ECO:0000313" key="2">
    <source>
        <dbReference type="Proteomes" id="UP000886501"/>
    </source>
</evidence>
<accession>A0ACB6Z174</accession>
<dbReference type="EMBL" id="MU118269">
    <property type="protein sequence ID" value="KAF9643188.1"/>
    <property type="molecule type" value="Genomic_DNA"/>
</dbReference>
<evidence type="ECO:0000313" key="1">
    <source>
        <dbReference type="EMBL" id="KAF9643188.1"/>
    </source>
</evidence>
<gene>
    <name evidence="1" type="ORF">BDM02DRAFT_3192080</name>
</gene>
<reference evidence="1" key="2">
    <citation type="journal article" date="2020" name="Nat. Commun.">
        <title>Large-scale genome sequencing of mycorrhizal fungi provides insights into the early evolution of symbiotic traits.</title>
        <authorList>
            <person name="Miyauchi S."/>
            <person name="Kiss E."/>
            <person name="Kuo A."/>
            <person name="Drula E."/>
            <person name="Kohler A."/>
            <person name="Sanchez-Garcia M."/>
            <person name="Morin E."/>
            <person name="Andreopoulos B."/>
            <person name="Barry K.W."/>
            <person name="Bonito G."/>
            <person name="Buee M."/>
            <person name="Carver A."/>
            <person name="Chen C."/>
            <person name="Cichocki N."/>
            <person name="Clum A."/>
            <person name="Culley D."/>
            <person name="Crous P.W."/>
            <person name="Fauchery L."/>
            <person name="Girlanda M."/>
            <person name="Hayes R.D."/>
            <person name="Keri Z."/>
            <person name="LaButti K."/>
            <person name="Lipzen A."/>
            <person name="Lombard V."/>
            <person name="Magnuson J."/>
            <person name="Maillard F."/>
            <person name="Murat C."/>
            <person name="Nolan M."/>
            <person name="Ohm R.A."/>
            <person name="Pangilinan J."/>
            <person name="Pereira M.F."/>
            <person name="Perotto S."/>
            <person name="Peter M."/>
            <person name="Pfister S."/>
            <person name="Riley R."/>
            <person name="Sitrit Y."/>
            <person name="Stielow J.B."/>
            <person name="Szollosi G."/>
            <person name="Zifcakova L."/>
            <person name="Stursova M."/>
            <person name="Spatafora J.W."/>
            <person name="Tedersoo L."/>
            <person name="Vaario L.M."/>
            <person name="Yamada A."/>
            <person name="Yan M."/>
            <person name="Wang P."/>
            <person name="Xu J."/>
            <person name="Bruns T."/>
            <person name="Baldrian P."/>
            <person name="Vilgalys R."/>
            <person name="Dunand C."/>
            <person name="Henrissat B."/>
            <person name="Grigoriev I.V."/>
            <person name="Hibbett D."/>
            <person name="Nagy L.G."/>
            <person name="Martin F.M."/>
        </authorList>
    </citation>
    <scope>NUCLEOTIDE SEQUENCE</scope>
    <source>
        <strain evidence="1">P2</strain>
    </source>
</reference>
<organism evidence="1 2">
    <name type="scientific">Thelephora ganbajun</name>
    <name type="common">Ganba fungus</name>
    <dbReference type="NCBI Taxonomy" id="370292"/>
    <lineage>
        <taxon>Eukaryota</taxon>
        <taxon>Fungi</taxon>
        <taxon>Dikarya</taxon>
        <taxon>Basidiomycota</taxon>
        <taxon>Agaricomycotina</taxon>
        <taxon>Agaricomycetes</taxon>
        <taxon>Thelephorales</taxon>
        <taxon>Thelephoraceae</taxon>
        <taxon>Thelephora</taxon>
    </lineage>
</organism>
<protein>
    <submittedName>
        <fullName evidence="1">Uncharacterized protein</fullName>
    </submittedName>
</protein>
<comment type="caution">
    <text evidence="1">The sequence shown here is derived from an EMBL/GenBank/DDBJ whole genome shotgun (WGS) entry which is preliminary data.</text>
</comment>